<evidence type="ECO:0000256" key="1">
    <source>
        <dbReference type="SAM" id="Phobius"/>
    </source>
</evidence>
<dbReference type="Proteomes" id="UP001396334">
    <property type="component" value="Unassembled WGS sequence"/>
</dbReference>
<gene>
    <name evidence="2" type="ORF">V6N11_065250</name>
</gene>
<evidence type="ECO:0000313" key="2">
    <source>
        <dbReference type="EMBL" id="KAK8999753.1"/>
    </source>
</evidence>
<keyword evidence="1" id="KW-1133">Transmembrane helix</keyword>
<sequence>MNLSQAAEFVQIAYGWEFLSGLIVWNLWLYRNSMILDVDNVLQELLLDKSRREVDEAMCAYQSSRLVCETLHVPSLAQQRWQAPPMGWVKLNSDRAGCLSNGRASCGSVIHSHSGGMLLVGFNKFIGICSVLESKLLKVFEGLKATWNIGVRACNSMADALEKMVSGDSLVCYSSPRPLSEIQGLLHKDLYS</sequence>
<dbReference type="InterPro" id="IPR053151">
    <property type="entry name" value="RNase_H-like"/>
</dbReference>
<feature type="transmembrane region" description="Helical" evidence="1">
    <location>
        <begin position="12"/>
        <end position="30"/>
    </location>
</feature>
<keyword evidence="1" id="KW-0812">Transmembrane</keyword>
<protein>
    <recommendedName>
        <fullName evidence="4">RNase H type-1 domain-containing protein</fullName>
    </recommendedName>
</protein>
<proteinExistence type="predicted"/>
<evidence type="ECO:0000313" key="3">
    <source>
        <dbReference type="Proteomes" id="UP001396334"/>
    </source>
</evidence>
<organism evidence="2 3">
    <name type="scientific">Hibiscus sabdariffa</name>
    <name type="common">roselle</name>
    <dbReference type="NCBI Taxonomy" id="183260"/>
    <lineage>
        <taxon>Eukaryota</taxon>
        <taxon>Viridiplantae</taxon>
        <taxon>Streptophyta</taxon>
        <taxon>Embryophyta</taxon>
        <taxon>Tracheophyta</taxon>
        <taxon>Spermatophyta</taxon>
        <taxon>Magnoliopsida</taxon>
        <taxon>eudicotyledons</taxon>
        <taxon>Gunneridae</taxon>
        <taxon>Pentapetalae</taxon>
        <taxon>rosids</taxon>
        <taxon>malvids</taxon>
        <taxon>Malvales</taxon>
        <taxon>Malvaceae</taxon>
        <taxon>Malvoideae</taxon>
        <taxon>Hibiscus</taxon>
    </lineage>
</organism>
<dbReference type="PANTHER" id="PTHR47723:SF19">
    <property type="entry name" value="POLYNUCLEOTIDYL TRANSFERASE, RIBONUCLEASE H-LIKE SUPERFAMILY PROTEIN"/>
    <property type="match status" value="1"/>
</dbReference>
<keyword evidence="1" id="KW-0472">Membrane</keyword>
<dbReference type="PANTHER" id="PTHR47723">
    <property type="entry name" value="OS05G0353850 PROTEIN"/>
    <property type="match status" value="1"/>
</dbReference>
<evidence type="ECO:0008006" key="4">
    <source>
        <dbReference type="Google" id="ProtNLM"/>
    </source>
</evidence>
<name>A0ABR2QGE5_9ROSI</name>
<reference evidence="2 3" key="1">
    <citation type="journal article" date="2024" name="G3 (Bethesda)">
        <title>Genome assembly of Hibiscus sabdariffa L. provides insights into metabolisms of medicinal natural products.</title>
        <authorList>
            <person name="Kim T."/>
        </authorList>
    </citation>
    <scope>NUCLEOTIDE SEQUENCE [LARGE SCALE GENOMIC DNA]</scope>
    <source>
        <strain evidence="2">TK-2024</strain>
        <tissue evidence="2">Old leaves</tissue>
    </source>
</reference>
<accession>A0ABR2QGE5</accession>
<comment type="caution">
    <text evidence="2">The sequence shown here is derived from an EMBL/GenBank/DDBJ whole genome shotgun (WGS) entry which is preliminary data.</text>
</comment>
<keyword evidence="3" id="KW-1185">Reference proteome</keyword>
<dbReference type="EMBL" id="JBBPBN010000039">
    <property type="protein sequence ID" value="KAK8999753.1"/>
    <property type="molecule type" value="Genomic_DNA"/>
</dbReference>